<dbReference type="GO" id="GO:0003676">
    <property type="term" value="F:nucleic acid binding"/>
    <property type="evidence" value="ECO:0007669"/>
    <property type="project" value="InterPro"/>
</dbReference>
<evidence type="ECO:0000259" key="4">
    <source>
        <dbReference type="PROSITE" id="PS50158"/>
    </source>
</evidence>
<evidence type="ECO:0000313" key="6">
    <source>
        <dbReference type="Proteomes" id="UP000765509"/>
    </source>
</evidence>
<dbReference type="SMART" id="SM00343">
    <property type="entry name" value="ZnF_C2HC"/>
    <property type="match status" value="1"/>
</dbReference>
<dbReference type="GO" id="GO:0008270">
    <property type="term" value="F:zinc ion binding"/>
    <property type="evidence" value="ECO:0007669"/>
    <property type="project" value="UniProtKB-KW"/>
</dbReference>
<keyword evidence="6" id="KW-1185">Reference proteome</keyword>
<dbReference type="Proteomes" id="UP000765509">
    <property type="component" value="Unassembled WGS sequence"/>
</dbReference>
<evidence type="ECO:0000256" key="3">
    <source>
        <dbReference type="SAM" id="MobiDB-lite"/>
    </source>
</evidence>
<reference evidence="5" key="1">
    <citation type="submission" date="2021-03" db="EMBL/GenBank/DDBJ databases">
        <title>Draft genome sequence of rust myrtle Austropuccinia psidii MF-1, a brazilian biotype.</title>
        <authorList>
            <person name="Quecine M.C."/>
            <person name="Pachon D.M.R."/>
            <person name="Bonatelli M.L."/>
            <person name="Correr F.H."/>
            <person name="Franceschini L.M."/>
            <person name="Leite T.F."/>
            <person name="Margarido G.R.A."/>
            <person name="Almeida C.A."/>
            <person name="Ferrarezi J.A."/>
            <person name="Labate C.A."/>
        </authorList>
    </citation>
    <scope>NUCLEOTIDE SEQUENCE</scope>
    <source>
        <strain evidence="5">MF-1</strain>
    </source>
</reference>
<name>A0A9Q3PLR9_9BASI</name>
<evidence type="ECO:0000256" key="1">
    <source>
        <dbReference type="ARBA" id="ARBA00022664"/>
    </source>
</evidence>
<dbReference type="AlphaFoldDB" id="A0A9Q3PLR9"/>
<evidence type="ECO:0000313" key="5">
    <source>
        <dbReference type="EMBL" id="MBW0565116.1"/>
    </source>
</evidence>
<proteinExistence type="predicted"/>
<gene>
    <name evidence="5" type="ORF">O181_104831</name>
</gene>
<keyword evidence="1" id="KW-0507">mRNA processing</keyword>
<dbReference type="PROSITE" id="PS50158">
    <property type="entry name" value="ZF_CCHC"/>
    <property type="match status" value="1"/>
</dbReference>
<dbReference type="Gene3D" id="4.10.60.10">
    <property type="entry name" value="Zinc finger, CCHC-type"/>
    <property type="match status" value="1"/>
</dbReference>
<keyword evidence="2" id="KW-0862">Zinc</keyword>
<dbReference type="SUPFAM" id="SSF57756">
    <property type="entry name" value="Retrovirus zinc finger-like domains"/>
    <property type="match status" value="1"/>
</dbReference>
<protein>
    <recommendedName>
        <fullName evidence="4">CCHC-type domain-containing protein</fullName>
    </recommendedName>
</protein>
<comment type="caution">
    <text evidence="5">The sequence shown here is derived from an EMBL/GenBank/DDBJ whole genome shotgun (WGS) entry which is preliminary data.</text>
</comment>
<dbReference type="GO" id="GO:0006397">
    <property type="term" value="P:mRNA processing"/>
    <property type="evidence" value="ECO:0007669"/>
    <property type="project" value="UniProtKB-KW"/>
</dbReference>
<keyword evidence="2" id="KW-0479">Metal-binding</keyword>
<dbReference type="Pfam" id="PF00098">
    <property type="entry name" value="zf-CCHC"/>
    <property type="match status" value="1"/>
</dbReference>
<feature type="region of interest" description="Disordered" evidence="3">
    <location>
        <begin position="265"/>
        <end position="287"/>
    </location>
</feature>
<organism evidence="5 6">
    <name type="scientific">Austropuccinia psidii MF-1</name>
    <dbReference type="NCBI Taxonomy" id="1389203"/>
    <lineage>
        <taxon>Eukaryota</taxon>
        <taxon>Fungi</taxon>
        <taxon>Dikarya</taxon>
        <taxon>Basidiomycota</taxon>
        <taxon>Pucciniomycotina</taxon>
        <taxon>Pucciniomycetes</taxon>
        <taxon>Pucciniales</taxon>
        <taxon>Sphaerophragmiaceae</taxon>
        <taxon>Austropuccinia</taxon>
    </lineage>
</organism>
<dbReference type="InterPro" id="IPR001878">
    <property type="entry name" value="Znf_CCHC"/>
</dbReference>
<dbReference type="EMBL" id="AVOT02076885">
    <property type="protein sequence ID" value="MBW0565116.1"/>
    <property type="molecule type" value="Genomic_DNA"/>
</dbReference>
<evidence type="ECO:0000256" key="2">
    <source>
        <dbReference type="PROSITE-ProRule" id="PRU00047"/>
    </source>
</evidence>
<dbReference type="InterPro" id="IPR036875">
    <property type="entry name" value="Znf_CCHC_sf"/>
</dbReference>
<keyword evidence="2" id="KW-0863">Zinc-finger</keyword>
<sequence length="544" mass="63198">MDKIVKTLQKGHAQLSKASEETNKRLNLVFEEKHHSKRDRDCLDQDINKLFNVYHNMKPQPQGHVMDNPYQPDAMLMNKARSPSQYQDGDGMSYSEKEALKQVPEASSWPKFSGTGEYNNMELTDYIDGLFIHLPSIPDYWITSTLNTAFKGCASIWYTEMKEIHGRRNWPWWKSQIIQKYSNGTWILQKTMSFENDKYSADKDPYEWCLRQSKRLKAIDPQMNIQMRNHKLLTKLPGELEHAVKCRCHHNCTLDDIANTSQERETTFHGRMQRQTQGKGCRSEKKKSSCHNCGSTDHYANNCPKEKKKVNSIEKVPEEESPAEDSESDFMGDAIREQSDDDQHPREEFLVEYQEETPLDIQDIQFEAGMPQDTSNKDLCKHTQDEQTFLVTPTKGMAYIHGTATKVTVCIDNAQHLLIIDSGEKFSIEAREYLDNNFSTWKEKLLPTKAKSFVSASGKMTSIGTVIKEIIIPHRKGNIRLIPEFVVLDNSHIQGFFLGTDYQRMYGIDIYNSKNRHITIGTNKERNFHLIYTRYLLKIHWKKF</sequence>
<feature type="domain" description="CCHC-type" evidence="4">
    <location>
        <begin position="290"/>
        <end position="305"/>
    </location>
</feature>
<accession>A0A9Q3PLR9</accession>